<dbReference type="Proteomes" id="UP000001307">
    <property type="component" value="Unassembled WGS sequence"/>
</dbReference>
<gene>
    <name evidence="2" type="ORF">GSOID_T00005771001</name>
</gene>
<dbReference type="EMBL" id="FN653016">
    <property type="protein sequence ID" value="CBY06710.1"/>
    <property type="molecule type" value="Genomic_DNA"/>
</dbReference>
<name>E4WSX8_OIKDI</name>
<feature type="transmembrane region" description="Helical" evidence="1">
    <location>
        <begin position="150"/>
        <end position="171"/>
    </location>
</feature>
<keyword evidence="3" id="KW-1185">Reference proteome</keyword>
<feature type="transmembrane region" description="Helical" evidence="1">
    <location>
        <begin position="100"/>
        <end position="120"/>
    </location>
</feature>
<evidence type="ECO:0000256" key="1">
    <source>
        <dbReference type="SAM" id="Phobius"/>
    </source>
</evidence>
<keyword evidence="1" id="KW-1133">Transmembrane helix</keyword>
<dbReference type="InterPro" id="IPR036259">
    <property type="entry name" value="MFS_trans_sf"/>
</dbReference>
<keyword evidence="1" id="KW-0472">Membrane</keyword>
<feature type="transmembrane region" description="Helical" evidence="1">
    <location>
        <begin position="183"/>
        <end position="201"/>
    </location>
</feature>
<accession>E4WSX8</accession>
<organism evidence="2">
    <name type="scientific">Oikopleura dioica</name>
    <name type="common">Tunicate</name>
    <dbReference type="NCBI Taxonomy" id="34765"/>
    <lineage>
        <taxon>Eukaryota</taxon>
        <taxon>Metazoa</taxon>
        <taxon>Chordata</taxon>
        <taxon>Tunicata</taxon>
        <taxon>Appendicularia</taxon>
        <taxon>Copelata</taxon>
        <taxon>Oikopleuridae</taxon>
        <taxon>Oikopleura</taxon>
    </lineage>
</organism>
<keyword evidence="1" id="KW-0812">Transmembrane</keyword>
<evidence type="ECO:0000313" key="3">
    <source>
        <dbReference type="Proteomes" id="UP000001307"/>
    </source>
</evidence>
<feature type="transmembrane region" description="Helical" evidence="1">
    <location>
        <begin position="207"/>
        <end position="229"/>
    </location>
</feature>
<feature type="transmembrane region" description="Helical" evidence="1">
    <location>
        <begin position="44"/>
        <end position="67"/>
    </location>
</feature>
<dbReference type="SUPFAM" id="SSF103473">
    <property type="entry name" value="MFS general substrate transporter"/>
    <property type="match status" value="1"/>
</dbReference>
<dbReference type="InParanoid" id="E4WSX8"/>
<proteinExistence type="predicted"/>
<reference evidence="2" key="1">
    <citation type="journal article" date="2010" name="Science">
        <title>Plasticity of animal genome architecture unmasked by rapid evolution of a pelagic tunicate.</title>
        <authorList>
            <person name="Denoeud F."/>
            <person name="Henriet S."/>
            <person name="Mungpakdee S."/>
            <person name="Aury J.M."/>
            <person name="Da Silva C."/>
            <person name="Brinkmann H."/>
            <person name="Mikhaleva J."/>
            <person name="Olsen L.C."/>
            <person name="Jubin C."/>
            <person name="Canestro C."/>
            <person name="Bouquet J.M."/>
            <person name="Danks G."/>
            <person name="Poulain J."/>
            <person name="Campsteijn C."/>
            <person name="Adamski M."/>
            <person name="Cross I."/>
            <person name="Yadetie F."/>
            <person name="Muffato M."/>
            <person name="Louis A."/>
            <person name="Butcher S."/>
            <person name="Tsagkogeorga G."/>
            <person name="Konrad A."/>
            <person name="Singh S."/>
            <person name="Jensen M.F."/>
            <person name="Cong E.H."/>
            <person name="Eikeseth-Otteraa H."/>
            <person name="Noel B."/>
            <person name="Anthouard V."/>
            <person name="Porcel B.M."/>
            <person name="Kachouri-Lafond R."/>
            <person name="Nishino A."/>
            <person name="Ugolini M."/>
            <person name="Chourrout P."/>
            <person name="Nishida H."/>
            <person name="Aasland R."/>
            <person name="Huzurbazar S."/>
            <person name="Westhof E."/>
            <person name="Delsuc F."/>
            <person name="Lehrach H."/>
            <person name="Reinhardt R."/>
            <person name="Weissenbach J."/>
            <person name="Roy S.W."/>
            <person name="Artiguenave F."/>
            <person name="Postlethwait J.H."/>
            <person name="Manak J.R."/>
            <person name="Thompson E.M."/>
            <person name="Jaillon O."/>
            <person name="Du Pasquier L."/>
            <person name="Boudinot P."/>
            <person name="Liberles D.A."/>
            <person name="Volff J.N."/>
            <person name="Philippe H."/>
            <person name="Lenhard B."/>
            <person name="Roest Crollius H."/>
            <person name="Wincker P."/>
            <person name="Chourrout D."/>
        </authorList>
    </citation>
    <scope>NUCLEOTIDE SEQUENCE [LARGE SCALE GENOMIC DNA]</scope>
</reference>
<evidence type="ECO:0000313" key="2">
    <source>
        <dbReference type="EMBL" id="CBY06710.1"/>
    </source>
</evidence>
<sequence length="232" mass="26137">MISLETPLASRAIDIFNDKDKVQIFTLSSTFGGMGSLLGNLITFAYGKIAIVIFTAVFPILTVVNFLSIPEKNPKELDDDMSKISLKKTVKNYLMPPPKIAKTVGIPTIFWVICPGYWFYGTSAYAQIMMTKLNVTIEDHPEIYVENVNYAAMIMCLLPLSAMISGIVFNFLRIFERLERRTILIGIYALVGGASGVFFFFRNTFMFGLICVLMGMVVFFIYTVAFMMVKRI</sequence>
<dbReference type="AlphaFoldDB" id="E4WSX8"/>
<protein>
    <submittedName>
        <fullName evidence="2">Uncharacterized protein</fullName>
    </submittedName>
</protein>